<dbReference type="EMBL" id="UOEU01000968">
    <property type="protein sequence ID" value="VAW42829.1"/>
    <property type="molecule type" value="Genomic_DNA"/>
</dbReference>
<dbReference type="AlphaFoldDB" id="A0A3B0VH59"/>
<proteinExistence type="predicted"/>
<reference evidence="2" key="1">
    <citation type="submission" date="2018-06" db="EMBL/GenBank/DDBJ databases">
        <authorList>
            <person name="Zhirakovskaya E."/>
        </authorList>
    </citation>
    <scope>NUCLEOTIDE SEQUENCE</scope>
</reference>
<dbReference type="EMBL" id="UOEU01000988">
    <property type="protein sequence ID" value="VAW42948.1"/>
    <property type="molecule type" value="Genomic_DNA"/>
</dbReference>
<protein>
    <submittedName>
        <fullName evidence="2">Uncharacterized protein</fullName>
    </submittedName>
</protein>
<evidence type="ECO:0000313" key="2">
    <source>
        <dbReference type="EMBL" id="VAW42948.1"/>
    </source>
</evidence>
<accession>A0A3B0VH59</accession>
<evidence type="ECO:0000313" key="1">
    <source>
        <dbReference type="EMBL" id="VAW42829.1"/>
    </source>
</evidence>
<sequence length="28" mass="3056">MGSVSTVPICHNTGERIVNEIHDETGFI</sequence>
<gene>
    <name evidence="2" type="ORF">MNBD_CHLOROFLEXI01-4347</name>
    <name evidence="1" type="ORF">MNBD_CHLOROFLEXI01-4548</name>
</gene>
<feature type="non-terminal residue" evidence="2">
    <location>
        <position position="28"/>
    </location>
</feature>
<name>A0A3B0VH59_9ZZZZ</name>
<organism evidence="2">
    <name type="scientific">hydrothermal vent metagenome</name>
    <dbReference type="NCBI Taxonomy" id="652676"/>
    <lineage>
        <taxon>unclassified sequences</taxon>
        <taxon>metagenomes</taxon>
        <taxon>ecological metagenomes</taxon>
    </lineage>
</organism>